<sequence>MGVVEEEEGTDDSTPIHNFDLNLDLDENGDTPPVGSSTDRHTICAPPVGPSANPTLEMKAGEYPGWSMVDVENMAIDRMKLANLNNRVDEEDEDYDEEE</sequence>
<name>A0ACB9DIQ0_ARCLA</name>
<evidence type="ECO:0000313" key="2">
    <source>
        <dbReference type="Proteomes" id="UP001055879"/>
    </source>
</evidence>
<comment type="caution">
    <text evidence="1">The sequence shown here is derived from an EMBL/GenBank/DDBJ whole genome shotgun (WGS) entry which is preliminary data.</text>
</comment>
<gene>
    <name evidence="1" type="ORF">L6452_08977</name>
</gene>
<reference evidence="1 2" key="2">
    <citation type="journal article" date="2022" name="Mol. Ecol. Resour.">
        <title>The genomes of chicory, endive, great burdock and yacon provide insights into Asteraceae paleo-polyploidization history and plant inulin production.</title>
        <authorList>
            <person name="Fan W."/>
            <person name="Wang S."/>
            <person name="Wang H."/>
            <person name="Wang A."/>
            <person name="Jiang F."/>
            <person name="Liu H."/>
            <person name="Zhao H."/>
            <person name="Xu D."/>
            <person name="Zhang Y."/>
        </authorList>
    </citation>
    <scope>NUCLEOTIDE SEQUENCE [LARGE SCALE GENOMIC DNA]</scope>
    <source>
        <strain evidence="2">cv. Niubang</strain>
    </source>
</reference>
<protein>
    <submittedName>
        <fullName evidence="1">Uncharacterized protein</fullName>
    </submittedName>
</protein>
<keyword evidence="2" id="KW-1185">Reference proteome</keyword>
<reference evidence="2" key="1">
    <citation type="journal article" date="2022" name="Mol. Ecol. Resour.">
        <title>The genomes of chicory, endive, great burdock and yacon provide insights into Asteraceae palaeo-polyploidization history and plant inulin production.</title>
        <authorList>
            <person name="Fan W."/>
            <person name="Wang S."/>
            <person name="Wang H."/>
            <person name="Wang A."/>
            <person name="Jiang F."/>
            <person name="Liu H."/>
            <person name="Zhao H."/>
            <person name="Xu D."/>
            <person name="Zhang Y."/>
        </authorList>
    </citation>
    <scope>NUCLEOTIDE SEQUENCE [LARGE SCALE GENOMIC DNA]</scope>
    <source>
        <strain evidence="2">cv. Niubang</strain>
    </source>
</reference>
<accession>A0ACB9DIQ0</accession>
<organism evidence="1 2">
    <name type="scientific">Arctium lappa</name>
    <name type="common">Greater burdock</name>
    <name type="synonym">Lappa major</name>
    <dbReference type="NCBI Taxonomy" id="4217"/>
    <lineage>
        <taxon>Eukaryota</taxon>
        <taxon>Viridiplantae</taxon>
        <taxon>Streptophyta</taxon>
        <taxon>Embryophyta</taxon>
        <taxon>Tracheophyta</taxon>
        <taxon>Spermatophyta</taxon>
        <taxon>Magnoliopsida</taxon>
        <taxon>eudicotyledons</taxon>
        <taxon>Gunneridae</taxon>
        <taxon>Pentapetalae</taxon>
        <taxon>asterids</taxon>
        <taxon>campanulids</taxon>
        <taxon>Asterales</taxon>
        <taxon>Asteraceae</taxon>
        <taxon>Carduoideae</taxon>
        <taxon>Cardueae</taxon>
        <taxon>Arctiinae</taxon>
        <taxon>Arctium</taxon>
    </lineage>
</organism>
<evidence type="ECO:0000313" key="1">
    <source>
        <dbReference type="EMBL" id="KAI3746543.1"/>
    </source>
</evidence>
<dbReference type="Proteomes" id="UP001055879">
    <property type="component" value="Linkage Group LG03"/>
</dbReference>
<proteinExistence type="predicted"/>
<dbReference type="EMBL" id="CM042049">
    <property type="protein sequence ID" value="KAI3746543.1"/>
    <property type="molecule type" value="Genomic_DNA"/>
</dbReference>